<dbReference type="STRING" id="1146883.BLASA_2161"/>
<organism evidence="2 3">
    <name type="scientific">Blastococcus saxobsidens (strain DD2)</name>
    <dbReference type="NCBI Taxonomy" id="1146883"/>
    <lineage>
        <taxon>Bacteria</taxon>
        <taxon>Bacillati</taxon>
        <taxon>Actinomycetota</taxon>
        <taxon>Actinomycetes</taxon>
        <taxon>Geodermatophilales</taxon>
        <taxon>Geodermatophilaceae</taxon>
        <taxon>Blastococcus</taxon>
    </lineage>
</organism>
<dbReference type="OrthoDB" id="9758243at2"/>
<gene>
    <name evidence="2" type="ordered locus">BLASA_2161</name>
</gene>
<dbReference type="GO" id="GO:0009307">
    <property type="term" value="P:DNA restriction-modification system"/>
    <property type="evidence" value="ECO:0007669"/>
    <property type="project" value="UniProtKB-KW"/>
</dbReference>
<name>H6RSW6_BLASD</name>
<dbReference type="GO" id="GO:0009035">
    <property type="term" value="F:type I site-specific deoxyribonuclease activity"/>
    <property type="evidence" value="ECO:0007669"/>
    <property type="project" value="UniProtKB-EC"/>
</dbReference>
<dbReference type="Pfam" id="PF22679">
    <property type="entry name" value="T1R_D3-like"/>
    <property type="match status" value="1"/>
</dbReference>
<dbReference type="Pfam" id="PF18766">
    <property type="entry name" value="SWI2_SNF2"/>
    <property type="match status" value="1"/>
</dbReference>
<dbReference type="SMART" id="SM00487">
    <property type="entry name" value="DEXDc"/>
    <property type="match status" value="1"/>
</dbReference>
<accession>H6RSW6</accession>
<protein>
    <submittedName>
        <fullName evidence="2">Type I restriction enzyme R</fullName>
        <ecNumber evidence="2">3.1.21.3</ecNumber>
    </submittedName>
</protein>
<dbReference type="SUPFAM" id="SSF52540">
    <property type="entry name" value="P-loop containing nucleoside triphosphate hydrolases"/>
    <property type="match status" value="1"/>
</dbReference>
<dbReference type="CDD" id="cd22332">
    <property type="entry name" value="HsdR_N"/>
    <property type="match status" value="1"/>
</dbReference>
<dbReference type="Gene3D" id="3.40.50.300">
    <property type="entry name" value="P-loop containing nucleotide triphosphate hydrolases"/>
    <property type="match status" value="3"/>
</dbReference>
<keyword evidence="2" id="KW-0378">Hydrolase</keyword>
<dbReference type="EC" id="3.1.21.3" evidence="2"/>
<dbReference type="InterPro" id="IPR055180">
    <property type="entry name" value="HsdR_RecA-like_helicase_dom_2"/>
</dbReference>
<dbReference type="KEGG" id="bsd:BLASA_2161"/>
<dbReference type="InterPro" id="IPR027417">
    <property type="entry name" value="P-loop_NTPase"/>
</dbReference>
<dbReference type="REBASE" id="46636">
    <property type="entry name" value="BsaDD2ORF2167P"/>
</dbReference>
<dbReference type="AlphaFoldDB" id="H6RSW6"/>
<dbReference type="HOGENOM" id="CLU_010804_0_0_11"/>
<dbReference type="InterPro" id="IPR014001">
    <property type="entry name" value="Helicase_ATP-bd"/>
</dbReference>
<dbReference type="GO" id="GO:0005524">
    <property type="term" value="F:ATP binding"/>
    <property type="evidence" value="ECO:0007669"/>
    <property type="project" value="UniProtKB-KW"/>
</dbReference>
<evidence type="ECO:0000259" key="1">
    <source>
        <dbReference type="SMART" id="SM00487"/>
    </source>
</evidence>
<reference evidence="2 3" key="1">
    <citation type="journal article" date="2012" name="J. Bacteriol.">
        <title>Genome Sequence of Blastococcus saxobsidens DD2, a Stone-Inhabiting Bacterium.</title>
        <authorList>
            <person name="Chouaia B."/>
            <person name="Crotti E."/>
            <person name="Brusetti L."/>
            <person name="Daffonchio D."/>
            <person name="Essoussi I."/>
            <person name="Nouioui I."/>
            <person name="Sbissi I."/>
            <person name="Ghodhbane-Gtari F."/>
            <person name="Gtari M."/>
            <person name="Vacherie B."/>
            <person name="Barbe V."/>
            <person name="Medigue C."/>
            <person name="Gury J."/>
            <person name="Pujic P."/>
            <person name="Normand P."/>
        </authorList>
    </citation>
    <scope>NUCLEOTIDE SEQUENCE [LARGE SCALE GENOMIC DNA]</scope>
    <source>
        <strain evidence="2 3">DD2</strain>
    </source>
</reference>
<dbReference type="GO" id="GO:0003677">
    <property type="term" value="F:DNA binding"/>
    <property type="evidence" value="ECO:0007669"/>
    <property type="project" value="UniProtKB-KW"/>
</dbReference>
<dbReference type="Pfam" id="PF04313">
    <property type="entry name" value="HSDR_N"/>
    <property type="match status" value="1"/>
</dbReference>
<dbReference type="Proteomes" id="UP000007517">
    <property type="component" value="Chromosome"/>
</dbReference>
<evidence type="ECO:0000313" key="2">
    <source>
        <dbReference type="EMBL" id="CCG03069.1"/>
    </source>
</evidence>
<keyword evidence="3" id="KW-1185">Reference proteome</keyword>
<dbReference type="PANTHER" id="PTHR42927">
    <property type="entry name" value="HELICASE SUPERFAMILY 1 AND 2 DOMAIN-CONTAINING PROTEIN"/>
    <property type="match status" value="1"/>
</dbReference>
<dbReference type="InterPro" id="IPR007409">
    <property type="entry name" value="Restrct_endonuc_type1_HsdR_N"/>
</dbReference>
<dbReference type="Gene3D" id="3.90.1570.50">
    <property type="match status" value="1"/>
</dbReference>
<dbReference type="eggNOG" id="COG0610">
    <property type="taxonomic scope" value="Bacteria"/>
</dbReference>
<proteinExistence type="predicted"/>
<evidence type="ECO:0000313" key="3">
    <source>
        <dbReference type="Proteomes" id="UP000007517"/>
    </source>
</evidence>
<reference evidence="3" key="2">
    <citation type="submission" date="2012-02" db="EMBL/GenBank/DDBJ databases">
        <title>Complete genome sequence of Blastococcus saxobsidens strain DD2.</title>
        <authorList>
            <person name="Genoscope."/>
        </authorList>
    </citation>
    <scope>NUCLEOTIDE SEQUENCE [LARGE SCALE GENOMIC DNA]</scope>
    <source>
        <strain evidence="3">DD2</strain>
    </source>
</reference>
<dbReference type="PANTHER" id="PTHR42927:SF1">
    <property type="entry name" value="HELICASE SUPERFAMILY 1 AND 2 DOMAIN-CONTAINING PROTEIN"/>
    <property type="match status" value="1"/>
</dbReference>
<dbReference type="InterPro" id="IPR040980">
    <property type="entry name" value="SWI2_SNF2"/>
</dbReference>
<dbReference type="RefSeq" id="WP_014375952.1">
    <property type="nucleotide sequence ID" value="NC_016943.1"/>
</dbReference>
<dbReference type="EMBL" id="FO117623">
    <property type="protein sequence ID" value="CCG03069.1"/>
    <property type="molecule type" value="Genomic_DNA"/>
</dbReference>
<sequence length="1033" mass="112998">MAGHTESDFEAAIEAHLLQHGWRHGSPTDYDVAFSLDPVQLVEFVQETQPKVWANLTQQHGAAVVPKVVKRIADEIDAHGVVQVLRRGVKERGQRIQLAFFRPTHGLTPELVENYARNRLLVYRQLHHSESSPHQSLDLMLAVNGIPVATAELKNHFTGQTVEHAKAQYRDPKQRNPADRIFARRALAHFAVDPDVVFMTTKLDGPKTVFLPFNQGSDGPGRKGGKGNPINPKGHRTAYLWEQVWARDTWLDLLHRYVQEEVTKQGGRKVLFPRYHQWDVVERLTAHAAVHGAGQSYLLQHSAGSGKSNSIAWLAHRLADLHSPSDAAALAPGAQTGTDELVFDKVVVITDRRVLDTQLQATISGFEHVQGLLQRIDQDSQQLKAALADAKTKIIITTLQKFPVIAKDAAVVGKRVAVIVDEAHSSQSGDAAQGLKKVLGGSASNGADPLTAAEAEAAGAESAQADDQDLLVSAVTAAVNSANPVAESAESRGRSPNLSFFAFTATPKGKTLQLFGTPRDEAGTTVYEPFHLYSMRQAIEEGFILDVLANYVTYKRYYRLANGLTSDDPEVEKGKAAVALARFVDLHPSNLDQRAEIIIEHFRTVTAGKIGGKAKAMVVTGSRLHAVRYLAAVQRYLDKKQLTGIRALVAFSGSVLDSDVPGDPVTESGLNGFPETQTKQRFHDEGQLLIVAEKYQTGFDEPLLHTMYVDKKLEGVKAVQTLSRLNRIHAGKEDTFVLDFRNTAEEMRAQFAPFYETSWTEETDPNLLYNLQTRIENHHVIDPEEQQKAVTAFLLGNSATHATVSANVDPAVLRAGNLPEHELADLRDALKAFVRAYAFLGQVMKFSDDELESLYLYGKLLLAKLKESTGGGGSIDLGDTALEFIGHQAGTVTSGSNAPGESSGEIESFTGEGRGGTLEEALMIKLSELIQTFNAAHGIDLSQAESLLIYVGVPSHLSDDEDVQQRAADNTEEQFSLTIRKDDIAGALFQNQESSNKLLKALLENETFADAVQKIISTETWKAARRKHAEAAA</sequence>
<feature type="domain" description="Helicase ATP-binding" evidence="1">
    <location>
        <begin position="269"/>
        <end position="533"/>
    </location>
</feature>